<proteinExistence type="predicted"/>
<dbReference type="InterPro" id="IPR029068">
    <property type="entry name" value="Glyas_Bleomycin-R_OHBP_Dase"/>
</dbReference>
<dbReference type="Gene3D" id="3.10.180.10">
    <property type="entry name" value="2,3-Dihydroxybiphenyl 1,2-Dioxygenase, domain 1"/>
    <property type="match status" value="1"/>
</dbReference>
<protein>
    <submittedName>
        <fullName evidence="2">Glyoxalase</fullName>
    </submittedName>
</protein>
<dbReference type="RefSeq" id="WP_094403407.1">
    <property type="nucleotide sequence ID" value="NZ_NMVL01000025.1"/>
</dbReference>
<sequence>MRISMTFDCADARAQARFWATALDYEEAPPPEGWTNWDDWLRDNDVPETEWNDGAWLRDPEGVRPAISFLKVPEPKTAKNRIHIDLQVSGGRHLADPEGNEFCVA</sequence>
<dbReference type="InterPro" id="IPR041581">
    <property type="entry name" value="Glyoxalase_6"/>
</dbReference>
<name>A0A255G9W9_9ACTN</name>
<gene>
    <name evidence="2" type="ORF">CGZ94_12470</name>
</gene>
<comment type="caution">
    <text evidence="2">The sequence shown here is derived from an EMBL/GenBank/DDBJ whole genome shotgun (WGS) entry which is preliminary data.</text>
</comment>
<evidence type="ECO:0000259" key="1">
    <source>
        <dbReference type="Pfam" id="PF18029"/>
    </source>
</evidence>
<reference evidence="2 3" key="1">
    <citation type="submission" date="2017-07" db="EMBL/GenBank/DDBJ databases">
        <title>Draft whole genome sequences of clinical Proprionibacteriaceae strains.</title>
        <authorList>
            <person name="Bernier A.-M."/>
            <person name="Bernard K."/>
            <person name="Domingo M.-C."/>
        </authorList>
    </citation>
    <scope>NUCLEOTIDE SEQUENCE [LARGE SCALE GENOMIC DNA]</scope>
    <source>
        <strain evidence="2 3">NML 030167</strain>
    </source>
</reference>
<keyword evidence="3" id="KW-1185">Reference proteome</keyword>
<evidence type="ECO:0000313" key="2">
    <source>
        <dbReference type="EMBL" id="OYO12720.1"/>
    </source>
</evidence>
<dbReference type="EMBL" id="NMVO01000014">
    <property type="protein sequence ID" value="OYO12720.1"/>
    <property type="molecule type" value="Genomic_DNA"/>
</dbReference>
<accession>A0A255G9W9</accession>
<dbReference type="Pfam" id="PF18029">
    <property type="entry name" value="Glyoxalase_6"/>
    <property type="match status" value="1"/>
</dbReference>
<evidence type="ECO:0000313" key="3">
    <source>
        <dbReference type="Proteomes" id="UP000215896"/>
    </source>
</evidence>
<dbReference type="OrthoDB" id="3823476at2"/>
<dbReference type="AlphaFoldDB" id="A0A255G9W9"/>
<dbReference type="Proteomes" id="UP000215896">
    <property type="component" value="Unassembled WGS sequence"/>
</dbReference>
<dbReference type="PANTHER" id="PTHR35908">
    <property type="entry name" value="HYPOTHETICAL FUSION PROTEIN"/>
    <property type="match status" value="1"/>
</dbReference>
<feature type="domain" description="Glyoxalase-like" evidence="1">
    <location>
        <begin position="5"/>
        <end position="89"/>
    </location>
</feature>
<organism evidence="2 3">
    <name type="scientific">Enemella evansiae</name>
    <dbReference type="NCBI Taxonomy" id="2016499"/>
    <lineage>
        <taxon>Bacteria</taxon>
        <taxon>Bacillati</taxon>
        <taxon>Actinomycetota</taxon>
        <taxon>Actinomycetes</taxon>
        <taxon>Propionibacteriales</taxon>
        <taxon>Propionibacteriaceae</taxon>
        <taxon>Enemella</taxon>
    </lineage>
</organism>
<dbReference type="PANTHER" id="PTHR35908:SF1">
    <property type="entry name" value="CONSERVED PROTEIN"/>
    <property type="match status" value="1"/>
</dbReference>